<dbReference type="PANTHER" id="PTHR11328:SF24">
    <property type="entry name" value="MAJOR FACILITATOR SUPERFAMILY (MFS) PROFILE DOMAIN-CONTAINING PROTEIN"/>
    <property type="match status" value="1"/>
</dbReference>
<comment type="caution">
    <text evidence="2">The sequence shown here is derived from an EMBL/GenBank/DDBJ whole genome shotgun (WGS) entry which is preliminary data.</text>
</comment>
<keyword evidence="1" id="KW-0472">Membrane</keyword>
<feature type="transmembrane region" description="Helical" evidence="1">
    <location>
        <begin position="410"/>
        <end position="433"/>
    </location>
</feature>
<feature type="transmembrane region" description="Helical" evidence="1">
    <location>
        <begin position="238"/>
        <end position="259"/>
    </location>
</feature>
<keyword evidence="1" id="KW-1133">Transmembrane helix</keyword>
<dbReference type="InterPro" id="IPR039672">
    <property type="entry name" value="MFS_2"/>
</dbReference>
<evidence type="ECO:0000256" key="1">
    <source>
        <dbReference type="SAM" id="Phobius"/>
    </source>
</evidence>
<protein>
    <submittedName>
        <fullName evidence="2">MFS transporter</fullName>
    </submittedName>
</protein>
<evidence type="ECO:0000313" key="2">
    <source>
        <dbReference type="EMBL" id="REJ05306.1"/>
    </source>
</evidence>
<accession>A0A371NSZ6</accession>
<feature type="transmembrane region" description="Helical" evidence="1">
    <location>
        <begin position="180"/>
        <end position="200"/>
    </location>
</feature>
<keyword evidence="3" id="KW-1185">Reference proteome</keyword>
<dbReference type="AlphaFoldDB" id="A0A371NSZ6"/>
<feature type="transmembrane region" description="Helical" evidence="1">
    <location>
        <begin position="82"/>
        <end position="101"/>
    </location>
</feature>
<dbReference type="OrthoDB" id="3717977at2"/>
<dbReference type="RefSeq" id="WP_116242320.1">
    <property type="nucleotide sequence ID" value="NZ_QUAB01000042.1"/>
</dbReference>
<feature type="transmembrane region" description="Helical" evidence="1">
    <location>
        <begin position="107"/>
        <end position="128"/>
    </location>
</feature>
<sequence length="450" mass="47136">MGSASSLTRGQVARYAIGSLGTGGFATLPGLVLVYYLTDSLGVTALAAGAIVTAAKVWDVLIDPVIGGLSDRSYARTGTRRWFMVLGGIGLPLFFVLTFAVPGSLSAVPAAAWVLLAFMLAATCFSLFQVPYIALPAELTDDYRERTRLLTWRVVVLTLAILLFGAGGPELRGLFPDDPLRGYLVMAVVAGVVLGVGMLISATVAPKRPALPVVPGASIGTHYRDGVRVLRQSQPFRALLLTFMLQGLATGLMLAAAQYVARWVLHDEGAVTPLFVALIAPALLMAPVWKVVADRTGKERAFRLASLVFLLATLVLMVMVWLPGWWILAPVALAGAAYAGMQTLPMAMLPDVIAHDRSTGGGENRSGVFSGVWTAGETTGMALGATVLSIVLALSGYVESTAGVAVEQPAAAVAGIAVAFSALPAVLMVLSLVTLSRYRLREQDIVGTAA</sequence>
<feature type="transmembrane region" description="Helical" evidence="1">
    <location>
        <begin position="327"/>
        <end position="349"/>
    </location>
</feature>
<organism evidence="2 3">
    <name type="scientific">Microbacterium bovistercoris</name>
    <dbReference type="NCBI Taxonomy" id="2293570"/>
    <lineage>
        <taxon>Bacteria</taxon>
        <taxon>Bacillati</taxon>
        <taxon>Actinomycetota</taxon>
        <taxon>Actinomycetes</taxon>
        <taxon>Micrococcales</taxon>
        <taxon>Microbacteriaceae</taxon>
        <taxon>Microbacterium</taxon>
    </lineage>
</organism>
<feature type="transmembrane region" description="Helical" evidence="1">
    <location>
        <begin position="301"/>
        <end position="321"/>
    </location>
</feature>
<dbReference type="EMBL" id="QUAB01000042">
    <property type="protein sequence ID" value="REJ05306.1"/>
    <property type="molecule type" value="Genomic_DNA"/>
</dbReference>
<dbReference type="InterPro" id="IPR036259">
    <property type="entry name" value="MFS_trans_sf"/>
</dbReference>
<feature type="transmembrane region" description="Helical" evidence="1">
    <location>
        <begin position="149"/>
        <end position="168"/>
    </location>
</feature>
<proteinExistence type="predicted"/>
<name>A0A371NSZ6_9MICO</name>
<feature type="transmembrane region" description="Helical" evidence="1">
    <location>
        <begin position="12"/>
        <end position="37"/>
    </location>
</feature>
<evidence type="ECO:0000313" key="3">
    <source>
        <dbReference type="Proteomes" id="UP000262172"/>
    </source>
</evidence>
<keyword evidence="1" id="KW-0812">Transmembrane</keyword>
<dbReference type="Proteomes" id="UP000262172">
    <property type="component" value="Unassembled WGS sequence"/>
</dbReference>
<dbReference type="Pfam" id="PF13347">
    <property type="entry name" value="MFS_2"/>
    <property type="match status" value="1"/>
</dbReference>
<feature type="transmembrane region" description="Helical" evidence="1">
    <location>
        <begin position="380"/>
        <end position="398"/>
    </location>
</feature>
<dbReference type="Gene3D" id="1.20.1250.20">
    <property type="entry name" value="MFS general substrate transporter like domains"/>
    <property type="match status" value="2"/>
</dbReference>
<feature type="transmembrane region" description="Helical" evidence="1">
    <location>
        <begin position="271"/>
        <end position="289"/>
    </location>
</feature>
<dbReference type="GO" id="GO:0005886">
    <property type="term" value="C:plasma membrane"/>
    <property type="evidence" value="ECO:0007669"/>
    <property type="project" value="TreeGrafter"/>
</dbReference>
<dbReference type="SUPFAM" id="SSF103473">
    <property type="entry name" value="MFS general substrate transporter"/>
    <property type="match status" value="1"/>
</dbReference>
<gene>
    <name evidence="2" type="ORF">DY023_10670</name>
</gene>
<dbReference type="GO" id="GO:0015293">
    <property type="term" value="F:symporter activity"/>
    <property type="evidence" value="ECO:0007669"/>
    <property type="project" value="InterPro"/>
</dbReference>
<dbReference type="GO" id="GO:0008643">
    <property type="term" value="P:carbohydrate transport"/>
    <property type="evidence" value="ECO:0007669"/>
    <property type="project" value="InterPro"/>
</dbReference>
<dbReference type="PANTHER" id="PTHR11328">
    <property type="entry name" value="MAJOR FACILITATOR SUPERFAMILY DOMAIN-CONTAINING PROTEIN"/>
    <property type="match status" value="1"/>
</dbReference>
<reference evidence="2 3" key="1">
    <citation type="submission" date="2018-08" db="EMBL/GenBank/DDBJ databases">
        <title>Isolation, diversity and antifungal activity of Actinobacteria from cow dung.</title>
        <authorList>
            <person name="Ling L."/>
        </authorList>
    </citation>
    <scope>NUCLEOTIDE SEQUENCE [LARGE SCALE GENOMIC DNA]</scope>
    <source>
        <strain evidence="2 3">NEAU-LLE</strain>
    </source>
</reference>